<name>A0A1H8ADH3_9ACTN</name>
<dbReference type="OrthoDB" id="67297at2"/>
<evidence type="ECO:0000259" key="3">
    <source>
        <dbReference type="Pfam" id="PF08719"/>
    </source>
</evidence>
<dbReference type="Pfam" id="PF08719">
    <property type="entry name" value="NADAR"/>
    <property type="match status" value="1"/>
</dbReference>
<reference evidence="4 5" key="1">
    <citation type="submission" date="2016-10" db="EMBL/GenBank/DDBJ databases">
        <authorList>
            <person name="de Groot N.N."/>
        </authorList>
    </citation>
    <scope>NUCLEOTIDE SEQUENCE [LARGE SCALE GENOMIC DNA]</scope>
    <source>
        <strain evidence="4 5">DSM 43357</strain>
    </source>
</reference>
<sequence>MTPFIRAWHGWGVTDRLPRSVAEAIAAERSGRRLRYLNFWRHQPSRDGEAGPGCLSQWWPVVFTEDGRSFASAEHYMMAHKAWLFGDDAKAAEILAAGHPGEAQALGRAVRGFDQETWDAHRSGIVARGNTAKFSQHPELLAYLLGTRDRVLVEASPRDRVWGIGLAAGDDRAASPTTWQGLNLLGFALMAARDALDHPA</sequence>
<evidence type="ECO:0000256" key="2">
    <source>
        <dbReference type="ARBA" id="ARBA00000751"/>
    </source>
</evidence>
<evidence type="ECO:0000256" key="1">
    <source>
        <dbReference type="ARBA" id="ARBA00000022"/>
    </source>
</evidence>
<comment type="catalytic activity">
    <reaction evidence="1">
        <text>5-amino-6-(5-phospho-D-ribosylamino)uracil + H2O = 5,6-diaminouracil + D-ribose 5-phosphate</text>
        <dbReference type="Rhea" id="RHEA:55020"/>
        <dbReference type="ChEBI" id="CHEBI:15377"/>
        <dbReference type="ChEBI" id="CHEBI:46252"/>
        <dbReference type="ChEBI" id="CHEBI:58453"/>
        <dbReference type="ChEBI" id="CHEBI:78346"/>
    </reaction>
</comment>
<feature type="domain" description="NADAR" evidence="3">
    <location>
        <begin position="39"/>
        <end position="196"/>
    </location>
</feature>
<protein>
    <recommendedName>
        <fullName evidence="3">NADAR domain-containing protein</fullName>
    </recommendedName>
</protein>
<evidence type="ECO:0000313" key="4">
    <source>
        <dbReference type="EMBL" id="SEM67849.1"/>
    </source>
</evidence>
<gene>
    <name evidence="4" type="ORF">SAMN05660976_05765</name>
</gene>
<keyword evidence="5" id="KW-1185">Reference proteome</keyword>
<proteinExistence type="predicted"/>
<dbReference type="InterPro" id="IPR037238">
    <property type="entry name" value="YbiA-like_sf"/>
</dbReference>
<dbReference type="EMBL" id="FOBF01000016">
    <property type="protein sequence ID" value="SEM67849.1"/>
    <property type="molecule type" value="Genomic_DNA"/>
</dbReference>
<dbReference type="SUPFAM" id="SSF143990">
    <property type="entry name" value="YbiA-like"/>
    <property type="match status" value="1"/>
</dbReference>
<dbReference type="InterPro" id="IPR012816">
    <property type="entry name" value="NADAR"/>
</dbReference>
<dbReference type="STRING" id="46177.SAMN05660976_05765"/>
<organism evidence="4 5">
    <name type="scientific">Nonomuraea pusilla</name>
    <dbReference type="NCBI Taxonomy" id="46177"/>
    <lineage>
        <taxon>Bacteria</taxon>
        <taxon>Bacillati</taxon>
        <taxon>Actinomycetota</taxon>
        <taxon>Actinomycetes</taxon>
        <taxon>Streptosporangiales</taxon>
        <taxon>Streptosporangiaceae</taxon>
        <taxon>Nonomuraea</taxon>
    </lineage>
</organism>
<dbReference type="Gene3D" id="1.10.357.40">
    <property type="entry name" value="YbiA-like"/>
    <property type="match status" value="1"/>
</dbReference>
<accession>A0A1H8ADH3</accession>
<comment type="catalytic activity">
    <reaction evidence="2">
        <text>2,5-diamino-6-hydroxy-4-(5-phosphoribosylamino)-pyrimidine + H2O = 2,5,6-triamino-4-hydroxypyrimidine + D-ribose 5-phosphate</text>
        <dbReference type="Rhea" id="RHEA:23436"/>
        <dbReference type="ChEBI" id="CHEBI:15377"/>
        <dbReference type="ChEBI" id="CHEBI:58614"/>
        <dbReference type="ChEBI" id="CHEBI:78346"/>
        <dbReference type="ChEBI" id="CHEBI:137796"/>
    </reaction>
</comment>
<dbReference type="CDD" id="cd15457">
    <property type="entry name" value="NADAR"/>
    <property type="match status" value="1"/>
</dbReference>
<dbReference type="AlphaFoldDB" id="A0A1H8ADH3"/>
<evidence type="ECO:0000313" key="5">
    <source>
        <dbReference type="Proteomes" id="UP000198953"/>
    </source>
</evidence>
<dbReference type="NCBIfam" id="TIGR02464">
    <property type="entry name" value="ribofla_fusion"/>
    <property type="match status" value="1"/>
</dbReference>
<dbReference type="Proteomes" id="UP000198953">
    <property type="component" value="Unassembled WGS sequence"/>
</dbReference>